<evidence type="ECO:0000313" key="1">
    <source>
        <dbReference type="EMBL" id="KAI7996464.1"/>
    </source>
</evidence>
<dbReference type="EMBL" id="CM045767">
    <property type="protein sequence ID" value="KAI7996464.1"/>
    <property type="molecule type" value="Genomic_DNA"/>
</dbReference>
<evidence type="ECO:0000313" key="2">
    <source>
        <dbReference type="Proteomes" id="UP001060215"/>
    </source>
</evidence>
<accession>A0ACC0G6K2</accession>
<keyword evidence="2" id="KW-1185">Reference proteome</keyword>
<comment type="caution">
    <text evidence="1">The sequence shown here is derived from an EMBL/GenBank/DDBJ whole genome shotgun (WGS) entry which is preliminary data.</text>
</comment>
<dbReference type="Proteomes" id="UP001060215">
    <property type="component" value="Chromosome 10"/>
</dbReference>
<name>A0ACC0G6K2_9ERIC</name>
<keyword evidence="1" id="KW-0808">Transferase</keyword>
<protein>
    <submittedName>
        <fullName evidence="1">Sulfoquinovosyl transferase SQD2</fullName>
    </submittedName>
</protein>
<organism evidence="1 2">
    <name type="scientific">Camellia lanceoleosa</name>
    <dbReference type="NCBI Taxonomy" id="1840588"/>
    <lineage>
        <taxon>Eukaryota</taxon>
        <taxon>Viridiplantae</taxon>
        <taxon>Streptophyta</taxon>
        <taxon>Embryophyta</taxon>
        <taxon>Tracheophyta</taxon>
        <taxon>Spermatophyta</taxon>
        <taxon>Magnoliopsida</taxon>
        <taxon>eudicotyledons</taxon>
        <taxon>Gunneridae</taxon>
        <taxon>Pentapetalae</taxon>
        <taxon>asterids</taxon>
        <taxon>Ericales</taxon>
        <taxon>Theaceae</taxon>
        <taxon>Camellia</taxon>
    </lineage>
</organism>
<sequence>MPSKSETLGLVVLEAMSLGLPAVASRAGRLINIIPENQEGKTGFCFNPGDVDDCVSKLKPLLHDRELRETIGKAAREEMEKYGWRAATKKIHNEQYNAVIWIWQKKIA</sequence>
<reference evidence="1 2" key="1">
    <citation type="journal article" date="2022" name="Plant J.">
        <title>Chromosome-level genome of Camellia lanceoleosa provides a valuable resource for understanding genome evolution and self-incompatibility.</title>
        <authorList>
            <person name="Gong W."/>
            <person name="Xiao S."/>
            <person name="Wang L."/>
            <person name="Liao Z."/>
            <person name="Chang Y."/>
            <person name="Mo W."/>
            <person name="Hu G."/>
            <person name="Li W."/>
            <person name="Zhao G."/>
            <person name="Zhu H."/>
            <person name="Hu X."/>
            <person name="Ji K."/>
            <person name="Xiang X."/>
            <person name="Song Q."/>
            <person name="Yuan D."/>
            <person name="Jin S."/>
            <person name="Zhang L."/>
        </authorList>
    </citation>
    <scope>NUCLEOTIDE SEQUENCE [LARGE SCALE GENOMIC DNA]</scope>
    <source>
        <strain evidence="1">SQ_2022a</strain>
    </source>
</reference>
<proteinExistence type="predicted"/>
<gene>
    <name evidence="1" type="ORF">LOK49_LG10G02071</name>
</gene>